<dbReference type="FunFam" id="4.10.740.10:FF:000001">
    <property type="entry name" value="vitamin K-dependent protein S"/>
    <property type="match status" value="1"/>
</dbReference>
<keyword evidence="13" id="KW-1185">Reference proteome</keyword>
<dbReference type="RefSeq" id="XP_030057381.1">
    <property type="nucleotide sequence ID" value="XM_030201521.1"/>
</dbReference>
<dbReference type="SMART" id="SM00020">
    <property type="entry name" value="Tryp_SPc"/>
    <property type="match status" value="1"/>
</dbReference>
<keyword evidence="9" id="KW-0732">Signal</keyword>
<dbReference type="Gene3D" id="2.10.25.10">
    <property type="entry name" value="Laminin"/>
    <property type="match status" value="2"/>
</dbReference>
<dbReference type="Proteomes" id="UP000515156">
    <property type="component" value="Chromosome 4"/>
</dbReference>
<organism evidence="13 14">
    <name type="scientific">Microcaecilia unicolor</name>
    <dbReference type="NCBI Taxonomy" id="1415580"/>
    <lineage>
        <taxon>Eukaryota</taxon>
        <taxon>Metazoa</taxon>
        <taxon>Chordata</taxon>
        <taxon>Craniata</taxon>
        <taxon>Vertebrata</taxon>
        <taxon>Euteleostomi</taxon>
        <taxon>Amphibia</taxon>
        <taxon>Gymnophiona</taxon>
        <taxon>Siphonopidae</taxon>
        <taxon>Microcaecilia</taxon>
    </lineage>
</organism>
<dbReference type="InterPro" id="IPR043504">
    <property type="entry name" value="Peptidase_S1_PA_chymotrypsin"/>
</dbReference>
<dbReference type="SUPFAM" id="SSF57196">
    <property type="entry name" value="EGF/Laminin"/>
    <property type="match status" value="1"/>
</dbReference>
<proteinExistence type="predicted"/>
<dbReference type="PROSITE" id="PS50026">
    <property type="entry name" value="EGF_3"/>
    <property type="match status" value="1"/>
</dbReference>
<dbReference type="PIRSF" id="PIRSF001143">
    <property type="entry name" value="Factor_X"/>
    <property type="match status" value="1"/>
</dbReference>
<dbReference type="InterPro" id="IPR000294">
    <property type="entry name" value="GLA_domain"/>
</dbReference>
<dbReference type="SMART" id="SM00181">
    <property type="entry name" value="EGF"/>
    <property type="match status" value="2"/>
</dbReference>
<dbReference type="PROSITE" id="PS50240">
    <property type="entry name" value="TRYPSIN_DOM"/>
    <property type="match status" value="1"/>
</dbReference>
<keyword evidence="2" id="KW-0301">Gamma-carboxyglutamic acid</keyword>
<dbReference type="PANTHER" id="PTHR24278">
    <property type="entry name" value="COAGULATION FACTOR"/>
    <property type="match status" value="1"/>
</dbReference>
<evidence type="ECO:0000256" key="4">
    <source>
        <dbReference type="ARBA" id="ARBA00022536"/>
    </source>
</evidence>
<comment type="subcellular location">
    <subcellularLocation>
        <location evidence="1">Secreted</location>
    </subcellularLocation>
</comment>
<dbReference type="SUPFAM" id="SSF57630">
    <property type="entry name" value="GLA-domain"/>
    <property type="match status" value="1"/>
</dbReference>
<dbReference type="InterPro" id="IPR001254">
    <property type="entry name" value="Trypsin_dom"/>
</dbReference>
<feature type="disulfide bond" evidence="8">
    <location>
        <begin position="112"/>
        <end position="121"/>
    </location>
</feature>
<keyword evidence="5" id="KW-0106">Calcium</keyword>
<dbReference type="InterPro" id="IPR001881">
    <property type="entry name" value="EGF-like_Ca-bd_dom"/>
</dbReference>
<dbReference type="InterPro" id="IPR050442">
    <property type="entry name" value="Peptidase_S1_coag_factors"/>
</dbReference>
<dbReference type="CTD" id="8858"/>
<dbReference type="InterPro" id="IPR009003">
    <property type="entry name" value="Peptidase_S1_PA"/>
</dbReference>
<sequence>MAIPIKTICFLLWALFLHKSEQSVFLSAESASKVIRHKRANFLLIEELFHGHLEKECLEERCSYEEAREYFEDDVKTVNFWKNYFDGRQCSSDPCMNNGTCEDTIRSYTCSCPEFYNGNNCQFAKNQCYPQMNEGCQHFCRPGYKSYYCSCAEGYDLAEDDKSCLPTDPYACGRILAPDVSMETKTTSAKQTLQNRFPWQVLIINSDGKDFCSGVILNQNFVLTTAACAQKNNPSSVEVVAGKIQDHEPMFSKQIIQVKNIHVHMRYVAETGENNIALLQLHTNLNYSDYCLPICIPERDFAEYVLMPENSGIVSSWKLQEEGQLQGSLIQFQVSPLEKETCENILNITHTNRVFCGTSQELLNGRLAGGSHFAVEHKGTWFLIGILGSCPSELSNLETFVFTKISRYITWLQKAMKDLIAQSKN</sequence>
<dbReference type="PROSITE" id="PS00011">
    <property type="entry name" value="GLA_1"/>
    <property type="match status" value="1"/>
</dbReference>
<evidence type="ECO:0000256" key="2">
    <source>
        <dbReference type="ARBA" id="ARBA00022479"/>
    </source>
</evidence>
<keyword evidence="4 8" id="KW-0245">EGF-like domain</keyword>
<dbReference type="SUPFAM" id="SSF50494">
    <property type="entry name" value="Trypsin-like serine proteases"/>
    <property type="match status" value="1"/>
</dbReference>
<keyword evidence="3" id="KW-0964">Secreted</keyword>
<dbReference type="GO" id="GO:0004252">
    <property type="term" value="F:serine-type endopeptidase activity"/>
    <property type="evidence" value="ECO:0007669"/>
    <property type="project" value="InterPro"/>
</dbReference>
<dbReference type="PANTHER" id="PTHR24278:SF20">
    <property type="entry name" value="VITAMIN K-DEPENDENT PROTEIN Z"/>
    <property type="match status" value="1"/>
</dbReference>
<dbReference type="PROSITE" id="PS00022">
    <property type="entry name" value="EGF_1"/>
    <property type="match status" value="1"/>
</dbReference>
<keyword evidence="6 8" id="KW-1015">Disulfide bond</keyword>
<dbReference type="KEGG" id="muo:115469158"/>
<dbReference type="SMART" id="SM00179">
    <property type="entry name" value="EGF_CA"/>
    <property type="match status" value="2"/>
</dbReference>
<dbReference type="FunFam" id="2.10.25.10:FF:000480">
    <property type="entry name" value="Protein Z, vitamin K-dependent plasma glycoprotein"/>
    <property type="match status" value="1"/>
</dbReference>
<dbReference type="Pfam" id="PF14670">
    <property type="entry name" value="FXa_inhibition"/>
    <property type="match status" value="1"/>
</dbReference>
<feature type="domain" description="Gla" evidence="12">
    <location>
        <begin position="40"/>
        <end position="86"/>
    </location>
</feature>
<dbReference type="SMART" id="SM00069">
    <property type="entry name" value="GLA"/>
    <property type="match status" value="1"/>
</dbReference>
<evidence type="ECO:0000259" key="11">
    <source>
        <dbReference type="PROSITE" id="PS50240"/>
    </source>
</evidence>
<feature type="domain" description="EGF-like" evidence="10">
    <location>
        <begin position="86"/>
        <end position="122"/>
    </location>
</feature>
<evidence type="ECO:0000259" key="12">
    <source>
        <dbReference type="PROSITE" id="PS50998"/>
    </source>
</evidence>
<evidence type="ECO:0000256" key="9">
    <source>
        <dbReference type="SAM" id="SignalP"/>
    </source>
</evidence>
<dbReference type="Pfam" id="PF00089">
    <property type="entry name" value="Trypsin"/>
    <property type="match status" value="1"/>
</dbReference>
<dbReference type="CDD" id="cd00054">
    <property type="entry name" value="EGF_CA"/>
    <property type="match status" value="1"/>
</dbReference>
<dbReference type="FunFam" id="2.10.25.10:FF:000162">
    <property type="entry name" value="Coagulation factor X (Predicted)"/>
    <property type="match status" value="1"/>
</dbReference>
<dbReference type="GO" id="GO:0005615">
    <property type="term" value="C:extracellular space"/>
    <property type="evidence" value="ECO:0007669"/>
    <property type="project" value="TreeGrafter"/>
</dbReference>
<dbReference type="PRINTS" id="PR00001">
    <property type="entry name" value="GLABLOOD"/>
</dbReference>
<dbReference type="InterPro" id="IPR000742">
    <property type="entry name" value="EGF"/>
</dbReference>
<dbReference type="Pfam" id="PF00594">
    <property type="entry name" value="Gla"/>
    <property type="match status" value="1"/>
</dbReference>
<evidence type="ECO:0000256" key="8">
    <source>
        <dbReference type="PROSITE-ProRule" id="PRU00076"/>
    </source>
</evidence>
<dbReference type="GO" id="GO:0005509">
    <property type="term" value="F:calcium ion binding"/>
    <property type="evidence" value="ECO:0007669"/>
    <property type="project" value="InterPro"/>
</dbReference>
<dbReference type="AlphaFoldDB" id="A0A6P7XWP0"/>
<feature type="chain" id="PRO_5027981608" evidence="9">
    <location>
        <begin position="23"/>
        <end position="425"/>
    </location>
</feature>
<evidence type="ECO:0000256" key="5">
    <source>
        <dbReference type="ARBA" id="ARBA00022837"/>
    </source>
</evidence>
<dbReference type="Gene3D" id="2.40.10.10">
    <property type="entry name" value="Trypsin-like serine proteases"/>
    <property type="match status" value="2"/>
</dbReference>
<keyword evidence="7" id="KW-0325">Glycoprotein</keyword>
<dbReference type="InterPro" id="IPR017857">
    <property type="entry name" value="Coagulation_fac-like_Gla_dom"/>
</dbReference>
<comment type="caution">
    <text evidence="8">Lacks conserved residue(s) required for the propagation of feature annotation.</text>
</comment>
<dbReference type="InParanoid" id="A0A6P7XWP0"/>
<reference evidence="14" key="1">
    <citation type="submission" date="2025-08" db="UniProtKB">
        <authorList>
            <consortium name="RefSeq"/>
        </authorList>
    </citation>
    <scope>IDENTIFICATION</scope>
</reference>
<dbReference type="GO" id="GO:0007596">
    <property type="term" value="P:blood coagulation"/>
    <property type="evidence" value="ECO:0007669"/>
    <property type="project" value="InterPro"/>
</dbReference>
<dbReference type="Pfam" id="PF00008">
    <property type="entry name" value="EGF"/>
    <property type="match status" value="1"/>
</dbReference>
<dbReference type="Gene3D" id="4.10.740.10">
    <property type="entry name" value="Coagulation Factor IX"/>
    <property type="match status" value="1"/>
</dbReference>
<evidence type="ECO:0000256" key="7">
    <source>
        <dbReference type="ARBA" id="ARBA00023180"/>
    </source>
</evidence>
<dbReference type="PROSITE" id="PS00010">
    <property type="entry name" value="ASX_HYDROXYL"/>
    <property type="match status" value="1"/>
</dbReference>
<dbReference type="InterPro" id="IPR012224">
    <property type="entry name" value="Pept_S1A_FX"/>
</dbReference>
<evidence type="ECO:0000256" key="3">
    <source>
        <dbReference type="ARBA" id="ARBA00022525"/>
    </source>
</evidence>
<dbReference type="GeneID" id="115469158"/>
<name>A0A6P7XWP0_9AMPH</name>
<dbReference type="OrthoDB" id="7726766at2759"/>
<dbReference type="CDD" id="cd00190">
    <property type="entry name" value="Tryp_SPc"/>
    <property type="match status" value="1"/>
</dbReference>
<dbReference type="PROSITE" id="PS50998">
    <property type="entry name" value="GLA_2"/>
    <property type="match status" value="1"/>
</dbReference>
<dbReference type="InterPro" id="IPR000152">
    <property type="entry name" value="EGF-type_Asp/Asn_hydroxyl_site"/>
</dbReference>
<evidence type="ECO:0000313" key="13">
    <source>
        <dbReference type="Proteomes" id="UP000515156"/>
    </source>
</evidence>
<protein>
    <submittedName>
        <fullName evidence="14">Vitamin K-dependent protein Z</fullName>
    </submittedName>
</protein>
<feature type="domain" description="Peptidase S1" evidence="11">
    <location>
        <begin position="175"/>
        <end position="417"/>
    </location>
</feature>
<dbReference type="GO" id="GO:0006508">
    <property type="term" value="P:proteolysis"/>
    <property type="evidence" value="ECO:0007669"/>
    <property type="project" value="InterPro"/>
</dbReference>
<accession>A0A6P7XWP0</accession>
<dbReference type="FunFam" id="2.40.10.10:FF:000068">
    <property type="entry name" value="transmembrane protease serine 2"/>
    <property type="match status" value="1"/>
</dbReference>
<gene>
    <name evidence="14" type="primary">PROZ</name>
</gene>
<evidence type="ECO:0000256" key="6">
    <source>
        <dbReference type="ARBA" id="ARBA00023157"/>
    </source>
</evidence>
<evidence type="ECO:0000259" key="10">
    <source>
        <dbReference type="PROSITE" id="PS50026"/>
    </source>
</evidence>
<evidence type="ECO:0000256" key="1">
    <source>
        <dbReference type="ARBA" id="ARBA00004613"/>
    </source>
</evidence>
<dbReference type="FunCoup" id="A0A6P7XWP0">
    <property type="interactions" value="87"/>
</dbReference>
<feature type="signal peptide" evidence="9">
    <location>
        <begin position="1"/>
        <end position="22"/>
    </location>
</feature>
<evidence type="ECO:0000313" key="14">
    <source>
        <dbReference type="RefSeq" id="XP_030057381.1"/>
    </source>
</evidence>
<dbReference type="InterPro" id="IPR035972">
    <property type="entry name" value="GLA-like_dom_SF"/>
</dbReference>